<dbReference type="GO" id="GO:0030479">
    <property type="term" value="C:actin cortical patch"/>
    <property type="evidence" value="ECO:0007669"/>
    <property type="project" value="EnsemblFungi"/>
</dbReference>
<evidence type="ECO:0000256" key="4">
    <source>
        <dbReference type="ARBA" id="ARBA00022737"/>
    </source>
</evidence>
<gene>
    <name evidence="12" type="ORF">LALA0_S03e07734g</name>
</gene>
<dbReference type="GO" id="GO:0030139">
    <property type="term" value="C:endocytic vesicle"/>
    <property type="evidence" value="ECO:0007669"/>
    <property type="project" value="EnsemblFungi"/>
</dbReference>
<evidence type="ECO:0000256" key="10">
    <source>
        <dbReference type="SAM" id="MobiDB-lite"/>
    </source>
</evidence>
<dbReference type="Proteomes" id="UP000054304">
    <property type="component" value="Unassembled WGS sequence"/>
</dbReference>
<dbReference type="PANTHER" id="PTHR10856:SF0">
    <property type="entry name" value="CORONIN"/>
    <property type="match status" value="1"/>
</dbReference>
<dbReference type="RefSeq" id="XP_022627886.1">
    <property type="nucleotide sequence ID" value="XM_022773409.1"/>
</dbReference>
<dbReference type="InterPro" id="IPR015505">
    <property type="entry name" value="Coronin"/>
</dbReference>
<protein>
    <recommendedName>
        <fullName evidence="9">Coronin</fullName>
    </recommendedName>
</protein>
<dbReference type="Pfam" id="PF08953">
    <property type="entry name" value="DUF1899"/>
    <property type="match status" value="1"/>
</dbReference>
<proteinExistence type="inferred from homology"/>
<dbReference type="AlphaFoldDB" id="A0A0C7MP52"/>
<dbReference type="HOGENOM" id="CLU_026859_3_2_1"/>
<name>A0A0C7MP52_9SACH</name>
<evidence type="ECO:0000313" key="12">
    <source>
        <dbReference type="EMBL" id="CEP61652.1"/>
    </source>
</evidence>
<evidence type="ECO:0000256" key="3">
    <source>
        <dbReference type="ARBA" id="ARBA00022574"/>
    </source>
</evidence>
<dbReference type="Gene3D" id="2.130.10.10">
    <property type="entry name" value="YVTN repeat-like/Quinoprotein amine dehydrogenase"/>
    <property type="match status" value="1"/>
</dbReference>
<dbReference type="GO" id="GO:0030674">
    <property type="term" value="F:protein-macromolecule adaptor activity"/>
    <property type="evidence" value="ECO:0007669"/>
    <property type="project" value="EnsemblFungi"/>
</dbReference>
<dbReference type="OrthoDB" id="1850764at2759"/>
<dbReference type="GO" id="GO:0034316">
    <property type="term" value="P:negative regulation of Arp2/3 complex-mediated actin nucleation"/>
    <property type="evidence" value="ECO:0007669"/>
    <property type="project" value="EnsemblFungi"/>
</dbReference>
<feature type="repeat" description="WD" evidence="8">
    <location>
        <begin position="136"/>
        <end position="178"/>
    </location>
</feature>
<keyword evidence="6" id="KW-0009">Actin-binding</keyword>
<dbReference type="STRING" id="1245769.A0A0C7MP52"/>
<dbReference type="GO" id="GO:0051666">
    <property type="term" value="P:actin cortical patch localization"/>
    <property type="evidence" value="ECO:0007669"/>
    <property type="project" value="EnsemblFungi"/>
</dbReference>
<dbReference type="InterPro" id="IPR015048">
    <property type="entry name" value="DUF1899"/>
</dbReference>
<dbReference type="GO" id="GO:0071846">
    <property type="term" value="P:actin filament debranching"/>
    <property type="evidence" value="ECO:0007669"/>
    <property type="project" value="EnsemblFungi"/>
</dbReference>
<feature type="compositionally biased region" description="Polar residues" evidence="10">
    <location>
        <begin position="452"/>
        <end position="462"/>
    </location>
</feature>
<dbReference type="PROSITE" id="PS00678">
    <property type="entry name" value="WD_REPEATS_1"/>
    <property type="match status" value="3"/>
</dbReference>
<dbReference type="SMART" id="SM00320">
    <property type="entry name" value="WD40"/>
    <property type="match status" value="4"/>
</dbReference>
<dbReference type="FunFam" id="2.130.10.10:FF:000197">
    <property type="entry name" value="Coronin"/>
    <property type="match status" value="1"/>
</dbReference>
<keyword evidence="2" id="KW-0597">Phosphoprotein</keyword>
<keyword evidence="4 9" id="KW-0677">Repeat</keyword>
<dbReference type="InterPro" id="IPR019775">
    <property type="entry name" value="WD40_repeat_CS"/>
</dbReference>
<feature type="compositionally biased region" description="Polar residues" evidence="10">
    <location>
        <begin position="597"/>
        <end position="621"/>
    </location>
</feature>
<dbReference type="GeneID" id="34685082"/>
<feature type="repeat" description="WD" evidence="8">
    <location>
        <begin position="178"/>
        <end position="219"/>
    </location>
</feature>
<feature type="compositionally biased region" description="Polar residues" evidence="10">
    <location>
        <begin position="408"/>
        <end position="417"/>
    </location>
</feature>
<dbReference type="InterPro" id="IPR001680">
    <property type="entry name" value="WD40_rpt"/>
</dbReference>
<dbReference type="GO" id="GO:2000601">
    <property type="term" value="P:positive regulation of Arp2/3 complex-mediated actin nucleation"/>
    <property type="evidence" value="ECO:0007669"/>
    <property type="project" value="EnsemblFungi"/>
</dbReference>
<dbReference type="PROSITE" id="PS50082">
    <property type="entry name" value="WD_REPEATS_2"/>
    <property type="match status" value="3"/>
</dbReference>
<evidence type="ECO:0000256" key="7">
    <source>
        <dbReference type="ARBA" id="ARBA00062568"/>
    </source>
</evidence>
<dbReference type="InterPro" id="IPR015943">
    <property type="entry name" value="WD40/YVTN_repeat-like_dom_sf"/>
</dbReference>
<dbReference type="GO" id="GO:0110085">
    <property type="term" value="C:mitotic actomyosin contractile ring"/>
    <property type="evidence" value="ECO:0007669"/>
    <property type="project" value="EnsemblFungi"/>
</dbReference>
<dbReference type="PRINTS" id="PR00320">
    <property type="entry name" value="GPROTEINBRPT"/>
</dbReference>
<evidence type="ECO:0000256" key="2">
    <source>
        <dbReference type="ARBA" id="ARBA00022553"/>
    </source>
</evidence>
<dbReference type="GO" id="GO:0007015">
    <property type="term" value="P:actin filament organization"/>
    <property type="evidence" value="ECO:0007669"/>
    <property type="project" value="EnsemblFungi"/>
</dbReference>
<dbReference type="PROSITE" id="PS50294">
    <property type="entry name" value="WD_REPEATS_REGION"/>
    <property type="match status" value="3"/>
</dbReference>
<keyword evidence="3 8" id="KW-0853">WD repeat</keyword>
<dbReference type="InterPro" id="IPR020472">
    <property type="entry name" value="WD40_PAC1"/>
</dbReference>
<organism evidence="12 13">
    <name type="scientific">Lachancea lanzarotensis</name>
    <dbReference type="NCBI Taxonomy" id="1245769"/>
    <lineage>
        <taxon>Eukaryota</taxon>
        <taxon>Fungi</taxon>
        <taxon>Dikarya</taxon>
        <taxon>Ascomycota</taxon>
        <taxon>Saccharomycotina</taxon>
        <taxon>Saccharomycetes</taxon>
        <taxon>Saccharomycetales</taxon>
        <taxon>Saccharomycetaceae</taxon>
        <taxon>Lachancea</taxon>
    </lineage>
</organism>
<feature type="repeat" description="WD" evidence="8">
    <location>
        <begin position="77"/>
        <end position="111"/>
    </location>
</feature>
<evidence type="ECO:0000259" key="11">
    <source>
        <dbReference type="SMART" id="SM01166"/>
    </source>
</evidence>
<dbReference type="GO" id="GO:0008017">
    <property type="term" value="F:microtubule binding"/>
    <property type="evidence" value="ECO:0007669"/>
    <property type="project" value="EnsemblFungi"/>
</dbReference>
<reference evidence="12 13" key="1">
    <citation type="submission" date="2014-12" db="EMBL/GenBank/DDBJ databases">
        <authorList>
            <person name="Neuveglise Cecile"/>
        </authorList>
    </citation>
    <scope>NUCLEOTIDE SEQUENCE [LARGE SCALE GENOMIC DNA]</scope>
    <source>
        <strain evidence="12 13">CBS 12615</strain>
    </source>
</reference>
<dbReference type="GO" id="GO:0007017">
    <property type="term" value="P:microtubule-based process"/>
    <property type="evidence" value="ECO:0007669"/>
    <property type="project" value="EnsemblFungi"/>
</dbReference>
<keyword evidence="5" id="KW-0175">Coiled coil</keyword>
<feature type="compositionally biased region" description="Polar residues" evidence="10">
    <location>
        <begin position="559"/>
        <end position="573"/>
    </location>
</feature>
<evidence type="ECO:0000313" key="13">
    <source>
        <dbReference type="Proteomes" id="UP000054304"/>
    </source>
</evidence>
<dbReference type="SMART" id="SM01167">
    <property type="entry name" value="DUF1900"/>
    <property type="match status" value="1"/>
</dbReference>
<dbReference type="GO" id="GO:1990819">
    <property type="term" value="C:mating projection actin fusion focus"/>
    <property type="evidence" value="ECO:0007669"/>
    <property type="project" value="EnsemblFungi"/>
</dbReference>
<feature type="region of interest" description="Disordered" evidence="10">
    <location>
        <begin position="509"/>
        <end position="622"/>
    </location>
</feature>
<accession>A0A0C7MP52</accession>
<dbReference type="GO" id="GO:0051015">
    <property type="term" value="F:actin filament binding"/>
    <property type="evidence" value="ECO:0007669"/>
    <property type="project" value="EnsemblFungi"/>
</dbReference>
<evidence type="ECO:0000256" key="1">
    <source>
        <dbReference type="ARBA" id="ARBA00009482"/>
    </source>
</evidence>
<dbReference type="Pfam" id="PF00400">
    <property type="entry name" value="WD40"/>
    <property type="match status" value="3"/>
</dbReference>
<comment type="subunit">
    <text evidence="7">Binds to F-actin.</text>
</comment>
<dbReference type="PANTHER" id="PTHR10856">
    <property type="entry name" value="CORONIN"/>
    <property type="match status" value="1"/>
</dbReference>
<sequence length="678" mass="74244">MSGKFVRASKYRHVYGQVAKKERHYENIRITNNAWDSNLIKANGKFLTVNWNSSGGGAFAVIPLEEVGKAPDQIPLFRGHTAPVLDTDFNPFDDYSIASGSDDGKIGIWEIPADYSFHNYCNSDGDPKDISPKKVLAGHGRKVGHVLFHPTAKNVLASSSLDHTVKIWDIDSGKELFTLKHPDMVTSMSFSYDGNHLVTVSRDKKLRTWDIRAEKVVSETQAHSGAKNQRVVWLGNSSRVATTGFSKLSDRQIGVWDAFDLEKGDLGGFYTVDQSSGIMMPFFDASNKILYLVGKGDGNIRYFEFQNDELFELSEFQSVDPQRGFAAAPRRAVNVKENEILKAFKTVNDHCIEPISFHVPRKSDSFQDDIYPDAPSGVAALTSDEWASGKSVEGPLLFNLSSLYDGSEPILTSSSRTEPLETRGASTETTKYSSTDGPEKEPISTYPPLSASGKSVSPSATEVTEKAANKTVSSQDEEVKSDQLFEKTINQGVDAKLKDDKSVNSLLQKASNLDDINDAEDPSNRVSTWDEDDEQQPTRHETPVSHKVASPASKKEESPVTSKISQDEPSTAKQPEPAMTIPNTSVFNAKAEPTVKPTASTSNADTKVPNGTESLSTTSKPAATKSMGLLQSAEKLSSLVLYLEGIVADLKKANLDKDDRLLALESKVEELLKGKNKM</sequence>
<dbReference type="EMBL" id="LN736362">
    <property type="protein sequence ID" value="CEP61652.1"/>
    <property type="molecule type" value="Genomic_DNA"/>
</dbReference>
<dbReference type="SMART" id="SM01166">
    <property type="entry name" value="DUF1899"/>
    <property type="match status" value="1"/>
</dbReference>
<feature type="region of interest" description="Disordered" evidence="10">
    <location>
        <begin position="408"/>
        <end position="484"/>
    </location>
</feature>
<keyword evidence="13" id="KW-1185">Reference proteome</keyword>
<dbReference type="SUPFAM" id="SSF50978">
    <property type="entry name" value="WD40 repeat-like"/>
    <property type="match status" value="1"/>
</dbReference>
<feature type="compositionally biased region" description="Polar residues" evidence="10">
    <location>
        <begin position="424"/>
        <end position="436"/>
    </location>
</feature>
<dbReference type="GO" id="GO:0071933">
    <property type="term" value="F:Arp2/3 complex binding"/>
    <property type="evidence" value="ECO:0007669"/>
    <property type="project" value="EnsemblFungi"/>
</dbReference>
<feature type="domain" description="DUF1899" evidence="11">
    <location>
        <begin position="4"/>
        <end position="68"/>
    </location>
</feature>
<evidence type="ECO:0000256" key="6">
    <source>
        <dbReference type="ARBA" id="ARBA00023203"/>
    </source>
</evidence>
<evidence type="ECO:0000256" key="9">
    <source>
        <dbReference type="RuleBase" id="RU280818"/>
    </source>
</evidence>
<evidence type="ECO:0000256" key="5">
    <source>
        <dbReference type="ARBA" id="ARBA00023054"/>
    </source>
</evidence>
<dbReference type="InterPro" id="IPR036322">
    <property type="entry name" value="WD40_repeat_dom_sf"/>
</dbReference>
<dbReference type="Pfam" id="PF16300">
    <property type="entry name" value="WD40_4"/>
    <property type="match status" value="1"/>
</dbReference>
<evidence type="ECO:0000256" key="8">
    <source>
        <dbReference type="PROSITE-ProRule" id="PRU00221"/>
    </source>
</evidence>
<comment type="similarity">
    <text evidence="1 9">Belongs to the WD repeat coronin family.</text>
</comment>